<name>A0A8E1WAT1_9HYPH</name>
<dbReference type="AlphaFoldDB" id="A0A8E1WAT1"/>
<dbReference type="Proteomes" id="UP000532373">
    <property type="component" value="Unassembled WGS sequence"/>
</dbReference>
<dbReference type="EMBL" id="JACHGI010000001">
    <property type="protein sequence ID" value="MBB6464942.1"/>
    <property type="molecule type" value="Genomic_DNA"/>
</dbReference>
<evidence type="ECO:0000256" key="1">
    <source>
        <dbReference type="SAM" id="Phobius"/>
    </source>
</evidence>
<evidence type="ECO:0000313" key="2">
    <source>
        <dbReference type="EMBL" id="MBB6464942.1"/>
    </source>
</evidence>
<organism evidence="2 3">
    <name type="scientific">Aminobacter carboxidus</name>
    <dbReference type="NCBI Taxonomy" id="376165"/>
    <lineage>
        <taxon>Bacteria</taxon>
        <taxon>Pseudomonadati</taxon>
        <taxon>Pseudomonadota</taxon>
        <taxon>Alphaproteobacteria</taxon>
        <taxon>Hyphomicrobiales</taxon>
        <taxon>Phyllobacteriaceae</taxon>
        <taxon>Aminobacter</taxon>
    </lineage>
</organism>
<proteinExistence type="predicted"/>
<feature type="transmembrane region" description="Helical" evidence="1">
    <location>
        <begin position="16"/>
        <end position="34"/>
    </location>
</feature>
<reference evidence="2 3" key="1">
    <citation type="submission" date="2020-08" db="EMBL/GenBank/DDBJ databases">
        <title>Genomic Encyclopedia of Type Strains, Phase IV (KMG-IV): sequencing the most valuable type-strain genomes for metagenomic binning, comparative biology and taxonomic classification.</title>
        <authorList>
            <person name="Goeker M."/>
        </authorList>
    </citation>
    <scope>NUCLEOTIDE SEQUENCE [LARGE SCALE GENOMIC DNA]</scope>
    <source>
        <strain evidence="2 3">DSM 17454</strain>
    </source>
</reference>
<keyword evidence="1" id="KW-0472">Membrane</keyword>
<gene>
    <name evidence="2" type="ORF">HNQ96_000789</name>
</gene>
<keyword evidence="1" id="KW-0812">Transmembrane</keyword>
<accession>A0A8E1WAT1</accession>
<feature type="transmembrane region" description="Helical" evidence="1">
    <location>
        <begin position="41"/>
        <end position="63"/>
    </location>
</feature>
<comment type="caution">
    <text evidence="2">The sequence shown here is derived from an EMBL/GenBank/DDBJ whole genome shotgun (WGS) entry which is preliminary data.</text>
</comment>
<evidence type="ECO:0000313" key="3">
    <source>
        <dbReference type="Proteomes" id="UP000532373"/>
    </source>
</evidence>
<keyword evidence="1" id="KW-1133">Transmembrane helix</keyword>
<protein>
    <submittedName>
        <fullName evidence="2">Uncharacterized protein</fullName>
    </submittedName>
</protein>
<sequence>MSNTGHILPEQKMPKLIVVAAFMLCWRVTGIYTLDGRRRLAALFPVAAAMSVANTGWALLFWIW</sequence>